<feature type="domain" description="Phosphoadenosine phosphosulphate reductase" evidence="13">
    <location>
        <begin position="156"/>
        <end position="232"/>
    </location>
</feature>
<comment type="caution">
    <text evidence="14">The sequence shown here is derived from an EMBL/GenBank/DDBJ whole genome shotgun (WGS) entry which is preliminary data.</text>
</comment>
<dbReference type="FunCoup" id="A0A1X2HDT9">
    <property type="interactions" value="145"/>
</dbReference>
<dbReference type="GO" id="GO:0003919">
    <property type="term" value="F:FMN adenylyltransferase activity"/>
    <property type="evidence" value="ECO:0007669"/>
    <property type="project" value="UniProtKB-EC"/>
</dbReference>
<comment type="pathway">
    <text evidence="1">Cofactor biosynthesis; FAD biosynthesis; FAD from FMN: step 1/1.</text>
</comment>
<dbReference type="EMBL" id="MCGN01000005">
    <property type="protein sequence ID" value="ORY96496.1"/>
    <property type="molecule type" value="Genomic_DNA"/>
</dbReference>
<evidence type="ECO:0000256" key="1">
    <source>
        <dbReference type="ARBA" id="ARBA00004726"/>
    </source>
</evidence>
<evidence type="ECO:0000256" key="7">
    <source>
        <dbReference type="ARBA" id="ARBA00022741"/>
    </source>
</evidence>
<dbReference type="InterPro" id="IPR014729">
    <property type="entry name" value="Rossmann-like_a/b/a_fold"/>
</dbReference>
<dbReference type="InParanoid" id="A0A1X2HDT9"/>
<dbReference type="EC" id="2.7.7.2" evidence="2"/>
<keyword evidence="5" id="KW-0808">Transferase</keyword>
<keyword evidence="9" id="KW-0067">ATP-binding</keyword>
<dbReference type="STRING" id="13706.A0A1X2HDT9"/>
<sequence>MDVGRDSTATHHGCTLKPVDPKFETLDAFDFGYIERTVYDLADSDDMLAPHVKEALGVIEQAYHRFGFNALALSFNGGKDCTVLLHLVVAVLTRMYPDWYTRSRLRTVYVTYANPFPNVDAFVKVCESRYNLDCFTIGGPMKDALQTFLDQRPSSSNQEAVFVGIRRHDPYAENLSHFDMTDKGWPEFMRVHPIIDWPYKVIWEFLIKLRIPYCSLYDQGYTSLGSMENTHPNPDLQKKSNANGYQPAYMLENELHERCGRSSTPTPKK</sequence>
<keyword evidence="4" id="KW-0288">FMN</keyword>
<keyword evidence="3" id="KW-0285">Flavoprotein</keyword>
<dbReference type="InterPro" id="IPR002500">
    <property type="entry name" value="PAPS_reduct_dom"/>
</dbReference>
<evidence type="ECO:0000313" key="14">
    <source>
        <dbReference type="EMBL" id="ORY96496.1"/>
    </source>
</evidence>
<name>A0A1X2HDT9_SYNRA</name>
<dbReference type="CDD" id="cd23948">
    <property type="entry name" value="FAD_synthase"/>
    <property type="match status" value="1"/>
</dbReference>
<gene>
    <name evidence="14" type="ORF">BCR43DRAFT_474273</name>
</gene>
<comment type="catalytic activity">
    <reaction evidence="12">
        <text>FMN + ATP + H(+) = FAD + diphosphate</text>
        <dbReference type="Rhea" id="RHEA:17237"/>
        <dbReference type="ChEBI" id="CHEBI:15378"/>
        <dbReference type="ChEBI" id="CHEBI:30616"/>
        <dbReference type="ChEBI" id="CHEBI:33019"/>
        <dbReference type="ChEBI" id="CHEBI:57692"/>
        <dbReference type="ChEBI" id="CHEBI:58210"/>
        <dbReference type="EC" id="2.7.7.2"/>
    </reaction>
</comment>
<keyword evidence="6" id="KW-0548">Nucleotidyltransferase</keyword>
<dbReference type="SUPFAM" id="SSF52402">
    <property type="entry name" value="Adenine nucleotide alpha hydrolases-like"/>
    <property type="match status" value="1"/>
</dbReference>
<proteinExistence type="predicted"/>
<reference evidence="14 15" key="1">
    <citation type="submission" date="2016-07" db="EMBL/GenBank/DDBJ databases">
        <title>Pervasive Adenine N6-methylation of Active Genes in Fungi.</title>
        <authorList>
            <consortium name="DOE Joint Genome Institute"/>
            <person name="Mondo S.J."/>
            <person name="Dannebaum R.O."/>
            <person name="Kuo R.C."/>
            <person name="Labutti K."/>
            <person name="Haridas S."/>
            <person name="Kuo A."/>
            <person name="Salamov A."/>
            <person name="Ahrendt S.R."/>
            <person name="Lipzen A."/>
            <person name="Sullivan W."/>
            <person name="Andreopoulos W.B."/>
            <person name="Clum A."/>
            <person name="Lindquist E."/>
            <person name="Daum C."/>
            <person name="Ramamoorthy G.K."/>
            <person name="Gryganskyi A."/>
            <person name="Culley D."/>
            <person name="Magnuson J.K."/>
            <person name="James T.Y."/>
            <person name="O'Malley M.A."/>
            <person name="Stajich J.E."/>
            <person name="Spatafora J.W."/>
            <person name="Visel A."/>
            <person name="Grigoriev I.V."/>
        </authorList>
    </citation>
    <scope>NUCLEOTIDE SEQUENCE [LARGE SCALE GENOMIC DNA]</scope>
    <source>
        <strain evidence="14 15">NRRL 2496</strain>
    </source>
</reference>
<evidence type="ECO:0000256" key="3">
    <source>
        <dbReference type="ARBA" id="ARBA00022630"/>
    </source>
</evidence>
<accession>A0A1X2HDT9</accession>
<evidence type="ECO:0000259" key="13">
    <source>
        <dbReference type="Pfam" id="PF01507"/>
    </source>
</evidence>
<keyword evidence="15" id="KW-1185">Reference proteome</keyword>
<evidence type="ECO:0000256" key="6">
    <source>
        <dbReference type="ARBA" id="ARBA00022695"/>
    </source>
</evidence>
<evidence type="ECO:0000256" key="11">
    <source>
        <dbReference type="ARBA" id="ARBA00031871"/>
    </source>
</evidence>
<dbReference type="PANTHER" id="PTHR23293">
    <property type="entry name" value="FAD SYNTHETASE-RELATED FMN ADENYLYLTRANSFERASE"/>
    <property type="match status" value="1"/>
</dbReference>
<dbReference type="GO" id="GO:0006747">
    <property type="term" value="P:FAD biosynthetic process"/>
    <property type="evidence" value="ECO:0007669"/>
    <property type="project" value="TreeGrafter"/>
</dbReference>
<dbReference type="Pfam" id="PF01507">
    <property type="entry name" value="PAPS_reduct"/>
    <property type="match status" value="2"/>
</dbReference>
<organism evidence="14 15">
    <name type="scientific">Syncephalastrum racemosum</name>
    <name type="common">Filamentous fungus</name>
    <dbReference type="NCBI Taxonomy" id="13706"/>
    <lineage>
        <taxon>Eukaryota</taxon>
        <taxon>Fungi</taxon>
        <taxon>Fungi incertae sedis</taxon>
        <taxon>Mucoromycota</taxon>
        <taxon>Mucoromycotina</taxon>
        <taxon>Mucoromycetes</taxon>
        <taxon>Mucorales</taxon>
        <taxon>Syncephalastraceae</taxon>
        <taxon>Syncephalastrum</taxon>
    </lineage>
</organism>
<evidence type="ECO:0000256" key="9">
    <source>
        <dbReference type="ARBA" id="ARBA00022840"/>
    </source>
</evidence>
<evidence type="ECO:0000256" key="10">
    <source>
        <dbReference type="ARBA" id="ARBA00031145"/>
    </source>
</evidence>
<evidence type="ECO:0000256" key="4">
    <source>
        <dbReference type="ARBA" id="ARBA00022643"/>
    </source>
</evidence>
<dbReference type="OMA" id="LPYCCLY"/>
<evidence type="ECO:0000313" key="15">
    <source>
        <dbReference type="Proteomes" id="UP000242180"/>
    </source>
</evidence>
<evidence type="ECO:0000256" key="8">
    <source>
        <dbReference type="ARBA" id="ARBA00022827"/>
    </source>
</evidence>
<feature type="domain" description="Phosphoadenosine phosphosulphate reductase" evidence="13">
    <location>
        <begin position="71"/>
        <end position="144"/>
    </location>
</feature>
<evidence type="ECO:0000256" key="12">
    <source>
        <dbReference type="ARBA" id="ARBA00049494"/>
    </source>
</evidence>
<dbReference type="AlphaFoldDB" id="A0A1X2HDT9"/>
<dbReference type="GO" id="GO:0005524">
    <property type="term" value="F:ATP binding"/>
    <property type="evidence" value="ECO:0007669"/>
    <property type="project" value="UniProtKB-KW"/>
</dbReference>
<evidence type="ECO:0000256" key="5">
    <source>
        <dbReference type="ARBA" id="ARBA00022679"/>
    </source>
</evidence>
<dbReference type="Gene3D" id="3.40.50.620">
    <property type="entry name" value="HUPs"/>
    <property type="match status" value="1"/>
</dbReference>
<dbReference type="PANTHER" id="PTHR23293:SF9">
    <property type="entry name" value="FAD SYNTHASE"/>
    <property type="match status" value="1"/>
</dbReference>
<keyword evidence="8" id="KW-0274">FAD</keyword>
<keyword evidence="7" id="KW-0547">Nucleotide-binding</keyword>
<evidence type="ECO:0000256" key="2">
    <source>
        <dbReference type="ARBA" id="ARBA00012393"/>
    </source>
</evidence>
<dbReference type="OrthoDB" id="270728at2759"/>
<protein>
    <recommendedName>
        <fullName evidence="2">FAD synthase</fullName>
        <ecNumber evidence="2">2.7.7.2</ecNumber>
    </recommendedName>
    <alternativeName>
        <fullName evidence="10">FAD pyrophosphorylase</fullName>
    </alternativeName>
    <alternativeName>
        <fullName evidence="11">FMN adenylyltransferase</fullName>
    </alternativeName>
</protein>
<dbReference type="Proteomes" id="UP000242180">
    <property type="component" value="Unassembled WGS sequence"/>
</dbReference>